<evidence type="ECO:0000256" key="3">
    <source>
        <dbReference type="ARBA" id="ARBA00022452"/>
    </source>
</evidence>
<organism evidence="9 10">
    <name type="scientific">Herbaspirillum frisingense</name>
    <dbReference type="NCBI Taxonomy" id="92645"/>
    <lineage>
        <taxon>Bacteria</taxon>
        <taxon>Pseudomonadati</taxon>
        <taxon>Pseudomonadota</taxon>
        <taxon>Betaproteobacteria</taxon>
        <taxon>Burkholderiales</taxon>
        <taxon>Oxalobacteraceae</taxon>
        <taxon>Herbaspirillum</taxon>
    </lineage>
</organism>
<reference evidence="9 10" key="1">
    <citation type="submission" date="2023-07" db="EMBL/GenBank/DDBJ databases">
        <title>Sorghum-associated microbial communities from plants grown in Nebraska, USA.</title>
        <authorList>
            <person name="Schachtman D."/>
        </authorList>
    </citation>
    <scope>NUCLEOTIDE SEQUENCE [LARGE SCALE GENOMIC DNA]</scope>
    <source>
        <strain evidence="9 10">596</strain>
    </source>
</reference>
<dbReference type="InterPro" id="IPR051906">
    <property type="entry name" value="TolC-like"/>
</dbReference>
<dbReference type="SUPFAM" id="SSF56954">
    <property type="entry name" value="Outer membrane efflux proteins (OEP)"/>
    <property type="match status" value="1"/>
</dbReference>
<comment type="subcellular location">
    <subcellularLocation>
        <location evidence="7">Cell outer membrane</location>
        <topology evidence="7">Peripheral membrane protein</topology>
    </subcellularLocation>
</comment>
<feature type="compositionally biased region" description="Polar residues" evidence="8">
    <location>
        <begin position="13"/>
        <end position="22"/>
    </location>
</feature>
<protein>
    <recommendedName>
        <fullName evidence="7">Protein CyaE</fullName>
    </recommendedName>
</protein>
<comment type="function">
    <text evidence="7">CyaE is necessary for transport of calmodulin-sensitive adenylate cyclase-hemolysin (cyclolysin).</text>
</comment>
<evidence type="ECO:0000256" key="4">
    <source>
        <dbReference type="ARBA" id="ARBA00022692"/>
    </source>
</evidence>
<dbReference type="PANTHER" id="PTHR30026">
    <property type="entry name" value="OUTER MEMBRANE PROTEIN TOLC"/>
    <property type="match status" value="1"/>
</dbReference>
<keyword evidence="2 7" id="KW-0813">Transport</keyword>
<evidence type="ECO:0000256" key="7">
    <source>
        <dbReference type="PIRNR" id="PIRNR001892"/>
    </source>
</evidence>
<evidence type="ECO:0000256" key="5">
    <source>
        <dbReference type="ARBA" id="ARBA00023136"/>
    </source>
</evidence>
<dbReference type="InterPro" id="IPR028351">
    <property type="entry name" value="CyaE"/>
</dbReference>
<gene>
    <name evidence="9" type="ORF">J2W50_001043</name>
</gene>
<evidence type="ECO:0000256" key="1">
    <source>
        <dbReference type="ARBA" id="ARBA00007613"/>
    </source>
</evidence>
<dbReference type="PANTHER" id="PTHR30026:SF20">
    <property type="entry name" value="OUTER MEMBRANE PROTEIN TOLC"/>
    <property type="match status" value="1"/>
</dbReference>
<dbReference type="RefSeq" id="WP_233207537.1">
    <property type="nucleotide sequence ID" value="NZ_JAVDSJ010000001.1"/>
</dbReference>
<keyword evidence="6 7" id="KW-0998">Cell outer membrane</keyword>
<evidence type="ECO:0000256" key="8">
    <source>
        <dbReference type="SAM" id="MobiDB-lite"/>
    </source>
</evidence>
<evidence type="ECO:0000256" key="2">
    <source>
        <dbReference type="ARBA" id="ARBA00022448"/>
    </source>
</evidence>
<keyword evidence="10" id="KW-1185">Reference proteome</keyword>
<dbReference type="PIRSF" id="PIRSF001892">
    <property type="entry name" value="CyaE"/>
    <property type="match status" value="1"/>
</dbReference>
<accession>A0ABU1PBY4</accession>
<keyword evidence="7" id="KW-0354">Hemolysis</keyword>
<keyword evidence="5 7" id="KW-0472">Membrane</keyword>
<dbReference type="Pfam" id="PF02321">
    <property type="entry name" value="OEP"/>
    <property type="match status" value="2"/>
</dbReference>
<dbReference type="EMBL" id="JAVDSJ010000001">
    <property type="protein sequence ID" value="MDR6582868.1"/>
    <property type="molecule type" value="Genomic_DNA"/>
</dbReference>
<keyword evidence="4" id="KW-0812">Transmembrane</keyword>
<evidence type="ECO:0000313" key="10">
    <source>
        <dbReference type="Proteomes" id="UP001260715"/>
    </source>
</evidence>
<evidence type="ECO:0000256" key="6">
    <source>
        <dbReference type="ARBA" id="ARBA00023237"/>
    </source>
</evidence>
<name>A0ABU1PBY4_9BURK</name>
<comment type="caution">
    <text evidence="9">The sequence shown here is derived from an EMBL/GenBank/DDBJ whole genome shotgun (WGS) entry which is preliminary data.</text>
</comment>
<feature type="region of interest" description="Disordered" evidence="8">
    <location>
        <begin position="1"/>
        <end position="34"/>
    </location>
</feature>
<keyword evidence="3" id="KW-1134">Transmembrane beta strand</keyword>
<evidence type="ECO:0000313" key="9">
    <source>
        <dbReference type="EMBL" id="MDR6582868.1"/>
    </source>
</evidence>
<dbReference type="Gene3D" id="1.20.1600.10">
    <property type="entry name" value="Outer membrane efflux proteins (OEP)"/>
    <property type="match status" value="1"/>
</dbReference>
<dbReference type="InterPro" id="IPR003423">
    <property type="entry name" value="OMP_efflux"/>
</dbReference>
<comment type="similarity">
    <text evidence="1 7">Belongs to the outer membrane factor (OMF) (TC 1.B.17) family.</text>
</comment>
<sequence>MKSPAPTPHASPLTPTMKQMNRSKPMKHPMPMKPESHLKQLKEITAVLFSLAIAGTMLPPASHAAMLDELTTPLADPLLAQPPVLVHGKPLPGDQEGLICSPGPTVLREPLSLADAIDLALCQHPQVQAAWAGIKVQAAQLGEARAAYLPSVNAGASQVRSKTSPAAGEGVRSTQSYYAALTWRLLDAGARAANRRAADALLEAAAAGHDATLQKAMANVIGLYFDAQSSQASEQARAQSEALARQVLETALKREQRGVGSRPETLQARTFVAKAELELGRARGQHQKALVALNLAMGAPVAGEEAQTLSLVPPTDDDLPALELDLREWLQTAREQHPAILAAQAQLDASREKVQATRAEGLPSVDLSAGQYINGRPNQSPGVRGERDTTVGVSLNIPLFDGFSRTYKVRGAQGQVELRQAELRDVQAQVQGDISTAYVEASAALRNLASSRRLLEAAQSSVDAISRKYDSGIADIVEMLNAQAALSDASQERIRTLSDWRSARLRLLANAGRMSRSVLATDAKP</sequence>
<keyword evidence="7" id="KW-0204">Cytolysis</keyword>
<dbReference type="Proteomes" id="UP001260715">
    <property type="component" value="Unassembled WGS sequence"/>
</dbReference>
<proteinExistence type="inferred from homology"/>
<feature type="region of interest" description="Disordered" evidence="8">
    <location>
        <begin position="368"/>
        <end position="387"/>
    </location>
</feature>